<dbReference type="KEGG" id="amus:LMH87_004378"/>
<proteinExistence type="predicted"/>
<feature type="compositionally biased region" description="Low complexity" evidence="1">
    <location>
        <begin position="264"/>
        <end position="283"/>
    </location>
</feature>
<keyword evidence="3" id="KW-1185">Reference proteome</keyword>
<organism evidence="2 3">
    <name type="scientific">Akanthomyces muscarius</name>
    <name type="common">Entomopathogenic fungus</name>
    <name type="synonym">Lecanicillium muscarium</name>
    <dbReference type="NCBI Taxonomy" id="2231603"/>
    <lineage>
        <taxon>Eukaryota</taxon>
        <taxon>Fungi</taxon>
        <taxon>Dikarya</taxon>
        <taxon>Ascomycota</taxon>
        <taxon>Pezizomycotina</taxon>
        <taxon>Sordariomycetes</taxon>
        <taxon>Hypocreomycetidae</taxon>
        <taxon>Hypocreales</taxon>
        <taxon>Cordycipitaceae</taxon>
        <taxon>Akanthomyces</taxon>
    </lineage>
</organism>
<feature type="compositionally biased region" description="Polar residues" evidence="1">
    <location>
        <begin position="284"/>
        <end position="318"/>
    </location>
</feature>
<evidence type="ECO:0000313" key="2">
    <source>
        <dbReference type="EMBL" id="KAJ4145530.1"/>
    </source>
</evidence>
<feature type="region of interest" description="Disordered" evidence="1">
    <location>
        <begin position="157"/>
        <end position="416"/>
    </location>
</feature>
<dbReference type="RefSeq" id="XP_056049200.1">
    <property type="nucleotide sequence ID" value="XM_056195587.1"/>
</dbReference>
<dbReference type="Proteomes" id="UP001144673">
    <property type="component" value="Chromosome 2"/>
</dbReference>
<dbReference type="EMBL" id="JAJHUN010000011">
    <property type="protein sequence ID" value="KAJ4145530.1"/>
    <property type="molecule type" value="Genomic_DNA"/>
</dbReference>
<feature type="compositionally biased region" description="Low complexity" evidence="1">
    <location>
        <begin position="329"/>
        <end position="345"/>
    </location>
</feature>
<gene>
    <name evidence="2" type="ORF">LMH87_004378</name>
</gene>
<feature type="compositionally biased region" description="Acidic residues" evidence="1">
    <location>
        <begin position="405"/>
        <end position="416"/>
    </location>
</feature>
<dbReference type="GeneID" id="80891537"/>
<comment type="caution">
    <text evidence="2">The sequence shown here is derived from an EMBL/GenBank/DDBJ whole genome shotgun (WGS) entry which is preliminary data.</text>
</comment>
<protein>
    <submittedName>
        <fullName evidence="2">Uncharacterized protein</fullName>
    </submittedName>
</protein>
<feature type="compositionally biased region" description="Polar residues" evidence="1">
    <location>
        <begin position="177"/>
        <end position="195"/>
    </location>
</feature>
<evidence type="ECO:0000256" key="1">
    <source>
        <dbReference type="SAM" id="MobiDB-lite"/>
    </source>
</evidence>
<name>A0A9W8UHU3_AKAMU</name>
<evidence type="ECO:0000313" key="3">
    <source>
        <dbReference type="Proteomes" id="UP001144673"/>
    </source>
</evidence>
<sequence>MLARVVALFSFDDPAPIQPASPNFRPLPCTNFKIMAPSAAKANYKSYEAQARLVRAIVAAHPTTKWNYKEIAACYGSDMTEHALNHRFRYIRAHSEVIIEGRKANLDVKNLTTDESSLPKTVGGVDKNNIAKYFGQSTADGIQFQFRAIKQDANKMRATADSGGDPSTCLDLGAGSNAPSFTPNTTPKTPRSRNFATPTTGGGTTGAPSTKRGRAPTTVVKIESDDDDDSESTHNWSEMEATPSKRPRKLAGAGAAATPGQKNRTPSRLAAARASATIADTSAQLQTSESEAEAPQSSFGIKSEFPTHTRNGMSNGARPSSAFAIASVPARPLMQPQQPQQRAAPSLFGSVPTFEQPAPESQPSPSPSPSLFAGSDAFRKTGRDAFVGSNGDDVGFDTPAADSAYWDDDDPVEGEI</sequence>
<accession>A0A9W8UHU3</accession>
<reference evidence="2" key="1">
    <citation type="journal article" date="2023" name="Access Microbiol">
        <title>De-novo genome assembly for Akanthomyces muscarius, a biocontrol agent of insect agricultural pests.</title>
        <authorList>
            <person name="Erdos Z."/>
            <person name="Studholme D.J."/>
            <person name="Raymond B."/>
            <person name="Sharma M."/>
        </authorList>
    </citation>
    <scope>NUCLEOTIDE SEQUENCE</scope>
    <source>
        <strain evidence="2">Ve6</strain>
    </source>
</reference>
<dbReference type="AlphaFoldDB" id="A0A9W8UHU3"/>